<proteinExistence type="inferred from homology"/>
<dbReference type="InterPro" id="IPR036150">
    <property type="entry name" value="Cyt_b/b6_C_sf"/>
</dbReference>
<evidence type="ECO:0000256" key="2">
    <source>
        <dbReference type="ARBA" id="ARBA00004141"/>
    </source>
</evidence>
<dbReference type="CDD" id="cd00284">
    <property type="entry name" value="Cytochrome_b_N"/>
    <property type="match status" value="1"/>
</dbReference>
<sequence>MPVFKELFDHLKNYQAPKNLNFWYFFGSLALLMVANQFITGIWLLMYYTPDASLAMSSIELMMREVNFGWLFRYLHAAGASFVFVVIYLHMFRGLLYGSYQSPREILWWTGCLMLVIFMAEAYTGYILPWGQMSYWAARVIMSLFKAIPFVGDSLVLFIQGDYEVSEVTLHRFFAFHVVLVPLIILAFVGLHTLALHAVGSNNPDGVEIKDHVDEKGKPLDGVAFHPYYTVKDVMGACIFLFIFLSVVFFAPRGWGLILEPENFEVANYMVTPLHIKPSWYLAPYYAILRAIPSKGLGALAMLGSILVFALLPFLDRSPVKSMRYKGPLSRMALGVFVVAFIGLLCVGGMEVSPLSISAARICSVLYFSYFLLMPIYTHYDTHKPAPDRLT</sequence>
<gene>
    <name evidence="18" type="ORF">MKS91_02330</name>
</gene>
<keyword evidence="10 14" id="KW-0249">Electron transport</keyword>
<feature type="transmembrane region" description="Helical" evidence="15">
    <location>
        <begin position="70"/>
        <end position="91"/>
    </location>
</feature>
<protein>
    <recommendedName>
        <fullName evidence="4 14">Cytochrome b</fullName>
    </recommendedName>
</protein>
<evidence type="ECO:0000256" key="4">
    <source>
        <dbReference type="ARBA" id="ARBA00013531"/>
    </source>
</evidence>
<evidence type="ECO:0000259" key="17">
    <source>
        <dbReference type="PROSITE" id="PS51003"/>
    </source>
</evidence>
<dbReference type="SUPFAM" id="SSF81648">
    <property type="entry name" value="a domain/subunit of cytochrome bc1 complex (Ubiquinol-cytochrome c reductase)"/>
    <property type="match status" value="1"/>
</dbReference>
<evidence type="ECO:0000256" key="11">
    <source>
        <dbReference type="ARBA" id="ARBA00022989"/>
    </source>
</evidence>
<feature type="transmembrane region" description="Helical" evidence="15">
    <location>
        <begin position="356"/>
        <end position="377"/>
    </location>
</feature>
<comment type="subcellular location">
    <subcellularLocation>
        <location evidence="2">Membrane</location>
        <topology evidence="2">Multi-pass membrane protein</topology>
    </subcellularLocation>
</comment>
<dbReference type="EMBL" id="JAKUDN010000002">
    <property type="protein sequence ID" value="MCP8352123.1"/>
    <property type="molecule type" value="Genomic_DNA"/>
</dbReference>
<dbReference type="InterPro" id="IPR016174">
    <property type="entry name" value="Di-haem_cyt_TM"/>
</dbReference>
<reference evidence="18 19" key="1">
    <citation type="journal article" date="2022" name="Nat. Microbiol.">
        <title>The microbiome of a bacterivorous marine choanoflagellate contains a resource-demanding obligate bacterial associate.</title>
        <authorList>
            <person name="Needham D.M."/>
            <person name="Poirier C."/>
            <person name="Bachy C."/>
            <person name="George E.E."/>
            <person name="Wilken S."/>
            <person name="Yung C.C.M."/>
            <person name="Limardo A.J."/>
            <person name="Morando M."/>
            <person name="Sudek L."/>
            <person name="Malmstrom R.R."/>
            <person name="Keeling P.J."/>
            <person name="Santoro A.E."/>
            <person name="Worden A.Z."/>
        </authorList>
    </citation>
    <scope>NUCLEOTIDE SEQUENCE [LARGE SCALE GENOMIC DNA]</scope>
    <source>
        <strain evidence="18 19">Comchoano-2</strain>
    </source>
</reference>
<accession>A0ABT1L6R8</accession>
<feature type="transmembrane region" description="Helical" evidence="15">
    <location>
        <begin position="140"/>
        <end position="161"/>
    </location>
</feature>
<evidence type="ECO:0000313" key="19">
    <source>
        <dbReference type="Proteomes" id="UP001320768"/>
    </source>
</evidence>
<keyword evidence="7 14" id="KW-0679">Respiratory chain</keyword>
<dbReference type="InterPro" id="IPR005798">
    <property type="entry name" value="Cyt_b/b6_C"/>
</dbReference>
<dbReference type="PANTHER" id="PTHR19271:SF16">
    <property type="entry name" value="CYTOCHROME B"/>
    <property type="match status" value="1"/>
</dbReference>
<comment type="function">
    <text evidence="1 14">Component of the ubiquinol-cytochrome c reductase complex (complex III or cytochrome b-c1 complex), which is a respiratory chain that generates an electrochemical potential coupled to ATP synthesis.</text>
</comment>
<dbReference type="InterPro" id="IPR005797">
    <property type="entry name" value="Cyt_b/b6_N"/>
</dbReference>
<evidence type="ECO:0000256" key="7">
    <source>
        <dbReference type="ARBA" id="ARBA00022660"/>
    </source>
</evidence>
<evidence type="ECO:0000256" key="12">
    <source>
        <dbReference type="ARBA" id="ARBA00023004"/>
    </source>
</evidence>
<organism evidence="18 19">
    <name type="scientific">Candidatus Synchoanobacter obligatus</name>
    <dbReference type="NCBI Taxonomy" id="2919597"/>
    <lineage>
        <taxon>Bacteria</taxon>
        <taxon>Pseudomonadati</taxon>
        <taxon>Pseudomonadota</taxon>
        <taxon>Gammaproteobacteria</taxon>
        <taxon>Candidatus Comchoanobacterales</taxon>
        <taxon>Candidatus Comchoanobacteraceae</taxon>
        <taxon>Candidatus Synchoanobacter</taxon>
    </lineage>
</organism>
<comment type="cofactor">
    <cofactor evidence="14">
        <name>heme b</name>
        <dbReference type="ChEBI" id="CHEBI:60344"/>
    </cofactor>
    <text evidence="14">Binds 2 heme groups non-covalently.</text>
</comment>
<evidence type="ECO:0000259" key="16">
    <source>
        <dbReference type="PROSITE" id="PS51002"/>
    </source>
</evidence>
<keyword evidence="9" id="KW-0479">Metal-binding</keyword>
<evidence type="ECO:0000256" key="15">
    <source>
        <dbReference type="SAM" id="Phobius"/>
    </source>
</evidence>
<keyword evidence="8 14" id="KW-0812">Transmembrane</keyword>
<comment type="subunit">
    <text evidence="3 14">The main subunits of complex b-c1 are: cytochrome b, cytochrome c1 and the Rieske protein.</text>
</comment>
<evidence type="ECO:0000256" key="1">
    <source>
        <dbReference type="ARBA" id="ARBA00002444"/>
    </source>
</evidence>
<keyword evidence="19" id="KW-1185">Reference proteome</keyword>
<dbReference type="Pfam" id="PF00033">
    <property type="entry name" value="Cytochrome_B"/>
    <property type="match status" value="1"/>
</dbReference>
<keyword evidence="12" id="KW-0408">Iron</keyword>
<dbReference type="RefSeq" id="WP_258569781.1">
    <property type="nucleotide sequence ID" value="NZ_JAKUDN010000002.1"/>
</dbReference>
<dbReference type="InterPro" id="IPR030689">
    <property type="entry name" value="Cytochrome_b"/>
</dbReference>
<evidence type="ECO:0000256" key="6">
    <source>
        <dbReference type="ARBA" id="ARBA00022617"/>
    </source>
</evidence>
<evidence type="ECO:0000256" key="8">
    <source>
        <dbReference type="ARBA" id="ARBA00022692"/>
    </source>
</evidence>
<evidence type="ECO:0000256" key="9">
    <source>
        <dbReference type="ARBA" id="ARBA00022723"/>
    </source>
</evidence>
<evidence type="ECO:0000313" key="18">
    <source>
        <dbReference type="EMBL" id="MCP8352123.1"/>
    </source>
</evidence>
<feature type="domain" description="Cytochrome b/b6 C-terminal region profile" evidence="17">
    <location>
        <begin position="215"/>
        <end position="388"/>
    </location>
</feature>
<keyword evidence="6 14" id="KW-0349">Heme</keyword>
<dbReference type="PANTHER" id="PTHR19271">
    <property type="entry name" value="CYTOCHROME B"/>
    <property type="match status" value="1"/>
</dbReference>
<name>A0ABT1L6R8_9GAMM</name>
<dbReference type="PIRSF" id="PIRSF038885">
    <property type="entry name" value="COB"/>
    <property type="match status" value="1"/>
</dbReference>
<dbReference type="InterPro" id="IPR048259">
    <property type="entry name" value="Cytochrome_b_N_euk/bac"/>
</dbReference>
<evidence type="ECO:0000256" key="5">
    <source>
        <dbReference type="ARBA" id="ARBA00022448"/>
    </source>
</evidence>
<dbReference type="PROSITE" id="PS51002">
    <property type="entry name" value="CYTB_NTER"/>
    <property type="match status" value="1"/>
</dbReference>
<evidence type="ECO:0000256" key="13">
    <source>
        <dbReference type="ARBA" id="ARBA00023136"/>
    </source>
</evidence>
<comment type="caution">
    <text evidence="18">The sequence shown here is derived from an EMBL/GenBank/DDBJ whole genome shotgun (WGS) entry which is preliminary data.</text>
</comment>
<feature type="transmembrane region" description="Helical" evidence="15">
    <location>
        <begin position="22"/>
        <end position="49"/>
    </location>
</feature>
<feature type="domain" description="Cytochrome b/b6 N-terminal region profile" evidence="16">
    <location>
        <begin position="1"/>
        <end position="205"/>
    </location>
</feature>
<feature type="transmembrane region" description="Helical" evidence="15">
    <location>
        <begin position="106"/>
        <end position="128"/>
    </location>
</feature>
<dbReference type="Gene3D" id="1.20.810.10">
    <property type="entry name" value="Cytochrome Bc1 Complex, Chain C"/>
    <property type="match status" value="1"/>
</dbReference>
<keyword evidence="11 15" id="KW-1133">Transmembrane helix</keyword>
<evidence type="ECO:0000256" key="10">
    <source>
        <dbReference type="ARBA" id="ARBA00022982"/>
    </source>
</evidence>
<keyword evidence="5 14" id="KW-0813">Transport</keyword>
<feature type="transmembrane region" description="Helical" evidence="15">
    <location>
        <begin position="234"/>
        <end position="251"/>
    </location>
</feature>
<dbReference type="SUPFAM" id="SSF81342">
    <property type="entry name" value="Transmembrane di-heme cytochromes"/>
    <property type="match status" value="1"/>
</dbReference>
<dbReference type="PROSITE" id="PS51003">
    <property type="entry name" value="CYTB_CTER"/>
    <property type="match status" value="1"/>
</dbReference>
<dbReference type="Pfam" id="PF00032">
    <property type="entry name" value="Cytochrom_B_C"/>
    <property type="match status" value="1"/>
</dbReference>
<keyword evidence="13 15" id="KW-0472">Membrane</keyword>
<dbReference type="InterPro" id="IPR027387">
    <property type="entry name" value="Cytb/b6-like_sf"/>
</dbReference>
<feature type="transmembrane region" description="Helical" evidence="15">
    <location>
        <begin position="296"/>
        <end position="316"/>
    </location>
</feature>
<dbReference type="Proteomes" id="UP001320768">
    <property type="component" value="Unassembled WGS sequence"/>
</dbReference>
<comment type="similarity">
    <text evidence="14">Belongs to the cytochrome b family.</text>
</comment>
<evidence type="ECO:0000256" key="3">
    <source>
        <dbReference type="ARBA" id="ARBA00011649"/>
    </source>
</evidence>
<evidence type="ECO:0000256" key="14">
    <source>
        <dbReference type="RuleBase" id="RU003385"/>
    </source>
</evidence>
<feature type="transmembrane region" description="Helical" evidence="15">
    <location>
        <begin position="173"/>
        <end position="196"/>
    </location>
</feature>
<feature type="transmembrane region" description="Helical" evidence="15">
    <location>
        <begin position="328"/>
        <end position="350"/>
    </location>
</feature>